<evidence type="ECO:0000313" key="3">
    <source>
        <dbReference type="EMBL" id="SCL72345.1"/>
    </source>
</evidence>
<dbReference type="SUPFAM" id="SSF53335">
    <property type="entry name" value="S-adenosyl-L-methionine-dependent methyltransferases"/>
    <property type="match status" value="1"/>
</dbReference>
<evidence type="ECO:0000256" key="1">
    <source>
        <dbReference type="ARBA" id="ARBA00023115"/>
    </source>
</evidence>
<gene>
    <name evidence="3" type="ORF">GA0070606_6061</name>
</gene>
<feature type="region of interest" description="Disordered" evidence="2">
    <location>
        <begin position="276"/>
        <end position="295"/>
    </location>
</feature>
<reference evidence="4" key="1">
    <citation type="submission" date="2016-06" db="EMBL/GenBank/DDBJ databases">
        <authorList>
            <person name="Varghese N."/>
            <person name="Submissions Spin"/>
        </authorList>
    </citation>
    <scope>NUCLEOTIDE SEQUENCE [LARGE SCALE GENOMIC DNA]</scope>
    <source>
        <strain evidence="4">DSM 43903</strain>
    </source>
</reference>
<evidence type="ECO:0000256" key="2">
    <source>
        <dbReference type="SAM" id="MobiDB-lite"/>
    </source>
</evidence>
<dbReference type="PANTHER" id="PTHR43317">
    <property type="entry name" value="THERMOSPERMINE SYNTHASE ACAULIS5"/>
    <property type="match status" value="1"/>
</dbReference>
<dbReference type="STRING" id="47855.GA0070606_6061"/>
<dbReference type="AlphaFoldDB" id="A0A1C6W198"/>
<evidence type="ECO:0008006" key="5">
    <source>
        <dbReference type="Google" id="ProtNLM"/>
    </source>
</evidence>
<accession>A0A1C6W198</accession>
<dbReference type="Gene3D" id="3.40.50.150">
    <property type="entry name" value="Vaccinia Virus protein VP39"/>
    <property type="match status" value="1"/>
</dbReference>
<dbReference type="NCBIfam" id="NF037959">
    <property type="entry name" value="MFS_SpdSyn"/>
    <property type="match status" value="1"/>
</dbReference>
<dbReference type="PANTHER" id="PTHR43317:SF1">
    <property type="entry name" value="THERMOSPERMINE SYNTHASE ACAULIS5"/>
    <property type="match status" value="1"/>
</dbReference>
<dbReference type="CDD" id="cd02440">
    <property type="entry name" value="AdoMet_MTases"/>
    <property type="match status" value="1"/>
</dbReference>
<name>A0A1C6W198_9ACTN</name>
<sequence length="295" mass="30675">MGDRPPAPPPGSASVPGMDVDAHRLELVVDPARPTGRTLLAAGVEQSYVDVADPRHLRFEYVRRMAAAADLAAPPGRPLTVLHLGGGALTLPRYLAATRPGSAQLVVERDAAVVELVARELPALPAGIDVRVADARDALADAPPGRYDLVLADIYRAARMPGHVATVEFAAEVARALRPDGVYVVNVTDLPPLVFARVQAATLRAVFADVCLVADRRMLRGRRYGNVVLAAAPRAGRLPVAWLAARAARDAVPGGVLHAAALDRFVAGARPAADAALTATDPPPASSAGESAMAP</sequence>
<dbReference type="Proteomes" id="UP000199001">
    <property type="component" value="Unassembled WGS sequence"/>
</dbReference>
<dbReference type="EMBL" id="FMHZ01000002">
    <property type="protein sequence ID" value="SCL72345.1"/>
    <property type="molecule type" value="Genomic_DNA"/>
</dbReference>
<dbReference type="InterPro" id="IPR029063">
    <property type="entry name" value="SAM-dependent_MTases_sf"/>
</dbReference>
<keyword evidence="1" id="KW-0620">Polyamine biosynthesis</keyword>
<dbReference type="GO" id="GO:0006596">
    <property type="term" value="P:polyamine biosynthetic process"/>
    <property type="evidence" value="ECO:0007669"/>
    <property type="project" value="UniProtKB-KW"/>
</dbReference>
<organism evidence="3 4">
    <name type="scientific">Micromonospora citrea</name>
    <dbReference type="NCBI Taxonomy" id="47855"/>
    <lineage>
        <taxon>Bacteria</taxon>
        <taxon>Bacillati</taxon>
        <taxon>Actinomycetota</taxon>
        <taxon>Actinomycetes</taxon>
        <taxon>Micromonosporales</taxon>
        <taxon>Micromonosporaceae</taxon>
        <taxon>Micromonospora</taxon>
    </lineage>
</organism>
<proteinExistence type="predicted"/>
<protein>
    <recommendedName>
        <fullName evidence="5">Spermine/spermidine synthase</fullName>
    </recommendedName>
</protein>
<keyword evidence="4" id="KW-1185">Reference proteome</keyword>
<evidence type="ECO:0000313" key="4">
    <source>
        <dbReference type="Proteomes" id="UP000199001"/>
    </source>
</evidence>